<dbReference type="EMBL" id="FNHH01000033">
    <property type="protein sequence ID" value="SDN00961.1"/>
    <property type="molecule type" value="Genomic_DNA"/>
</dbReference>
<dbReference type="AlphaFoldDB" id="A0A1G9XWU6"/>
<reference evidence="3" key="1">
    <citation type="submission" date="2016-10" db="EMBL/GenBank/DDBJ databases">
        <authorList>
            <person name="Varghese N."/>
            <person name="Submissions S."/>
        </authorList>
    </citation>
    <scope>NUCLEOTIDE SEQUENCE [LARGE SCALE GENOMIC DNA]</scope>
    <source>
        <strain evidence="3">DSM 24536</strain>
    </source>
</reference>
<dbReference type="OrthoDB" id="264813at2"/>
<gene>
    <name evidence="2" type="ORF">SAMN05421813_1338</name>
</gene>
<proteinExistence type="predicted"/>
<keyword evidence="1" id="KW-1133">Transmembrane helix</keyword>
<organism evidence="2 3">
    <name type="scientific">Daejeonella rubra</name>
    <dbReference type="NCBI Taxonomy" id="990371"/>
    <lineage>
        <taxon>Bacteria</taxon>
        <taxon>Pseudomonadati</taxon>
        <taxon>Bacteroidota</taxon>
        <taxon>Sphingobacteriia</taxon>
        <taxon>Sphingobacteriales</taxon>
        <taxon>Sphingobacteriaceae</taxon>
        <taxon>Daejeonella</taxon>
    </lineage>
</organism>
<dbReference type="SUPFAM" id="SSF50998">
    <property type="entry name" value="Quinoprotein alcohol dehydrogenase-like"/>
    <property type="match status" value="1"/>
</dbReference>
<keyword evidence="3" id="KW-1185">Reference proteome</keyword>
<name>A0A1G9XWU6_9SPHI</name>
<keyword evidence="1" id="KW-0812">Transmembrane</keyword>
<evidence type="ECO:0000313" key="2">
    <source>
        <dbReference type="EMBL" id="SDN00961.1"/>
    </source>
</evidence>
<keyword evidence="1" id="KW-0472">Membrane</keyword>
<dbReference type="RefSeq" id="WP_090706709.1">
    <property type="nucleotide sequence ID" value="NZ_FNHH01000033.1"/>
</dbReference>
<dbReference type="STRING" id="990371.SAMN05421813_1338"/>
<dbReference type="GO" id="GO:0016740">
    <property type="term" value="F:transferase activity"/>
    <property type="evidence" value="ECO:0007669"/>
    <property type="project" value="UniProtKB-KW"/>
</dbReference>
<dbReference type="Proteomes" id="UP000199226">
    <property type="component" value="Unassembled WGS sequence"/>
</dbReference>
<accession>A0A1G9XWU6</accession>
<evidence type="ECO:0000313" key="3">
    <source>
        <dbReference type="Proteomes" id="UP000199226"/>
    </source>
</evidence>
<evidence type="ECO:0000256" key="1">
    <source>
        <dbReference type="SAM" id="Phobius"/>
    </source>
</evidence>
<keyword evidence="2" id="KW-0808">Transferase</keyword>
<dbReference type="Pfam" id="PF14269">
    <property type="entry name" value="Arylsulfotran_2"/>
    <property type="match status" value="1"/>
</dbReference>
<dbReference type="InterPro" id="IPR011047">
    <property type="entry name" value="Quinoprotein_ADH-like_sf"/>
</dbReference>
<sequence>MNKKVPLWFVLLIVWVFSMITLFFGWSVGNILEGGQTISGNSRSIILSIAKFPTLVSASIRQIFAEMPVIIKDRYPEVSGLKLNDKNYRDSNYLLLSAFDKEAGHSAFKLIRLSDKKVMHNWVPDIQEIMRIRDKGRPISESSNKGNIVLWHPLLASDGSIVFNTEDRSLIKIGKDSKVLWSLDGIFHHSQEFDAEGNIWASSVMEKNPELISRYFDDYRDDALAQISANGKLLQQRSISQILLDNGYRGLLLGIGPMERDPLHLNDIQPALKTTEHWEKDDLLVSIRNKSTVFLYRPSTNKIIWLQTGPWLNQHDVDFIDDHRISIFGNNIIRNKSYDFIDGHNEVYIFDFRTNELTTPYTAFLKNAKVKTMTGGRSEILANGDVFIEETDFGRILRGNSQKTIWQYVERVDESSAAVLGWSRILDPANFTFLNN</sequence>
<protein>
    <submittedName>
        <fullName evidence="2">Arylsulfotransferase (ASST)</fullName>
    </submittedName>
</protein>
<feature type="transmembrane region" description="Helical" evidence="1">
    <location>
        <begin position="7"/>
        <end position="26"/>
    </location>
</feature>
<dbReference type="InterPro" id="IPR039535">
    <property type="entry name" value="ASST-like"/>
</dbReference>